<dbReference type="NCBIfam" id="TIGR00711">
    <property type="entry name" value="efflux_EmrB"/>
    <property type="match status" value="1"/>
</dbReference>
<dbReference type="InterPro" id="IPR004638">
    <property type="entry name" value="EmrB-like"/>
</dbReference>
<feature type="compositionally biased region" description="Gly residues" evidence="8">
    <location>
        <begin position="479"/>
        <end position="488"/>
    </location>
</feature>
<dbReference type="CDD" id="cd17321">
    <property type="entry name" value="MFS_MMR_MDR_like"/>
    <property type="match status" value="1"/>
</dbReference>
<keyword evidence="12" id="KW-1185">Reference proteome</keyword>
<feature type="transmembrane region" description="Helical" evidence="9">
    <location>
        <begin position="12"/>
        <end position="32"/>
    </location>
</feature>
<sequence>MHNGRSKWWPLVAITLGNFMLLVDVTIVNTALPRIADGLDASFTSLQWVMDIYALALAALLMVAGSAADLFGRRKLYLAGLGLFALASLACGLAPDEGVLIAARAVQGVGAAAMFATNTPLLMAAYQGRDRGVAFGIWGGTSGAAAAVGPVLGGVLTQYIDWRAIFLVNLPLTAVAVWITLRSVQESHGDRAARIDWPGAGAFTLCAGALTYGLMRGGEEGWTESGTLLALAVSLLSLVAFVAVERRARQPLLDLKLMRRPAFAVLMAAALLLQAAAFPYLTYVGLWVQNILGLSPVMGGVAVLPMAVASMGVGMFGGRYLHRLAPRLPIGIGLLLIGAGPLLHVLLLNDASGWAVLVPGLLVSGLGIGMSMPVLVSAALGAAPPQRAGMASGAVNTFRQLGYALGIAILGTVFTQGVRSAGAHAAPGTAYVHGLTRVSLVAGVVAVAAGLLVLAVVRRPEAEQTAPVAGGTAAKPGTVGSGTAGSGTGTDAPGTTGSPVPAGRGRAGDVPVGADQG</sequence>
<dbReference type="SUPFAM" id="SSF103473">
    <property type="entry name" value="MFS general substrate transporter"/>
    <property type="match status" value="1"/>
</dbReference>
<dbReference type="RefSeq" id="WP_125055223.1">
    <property type="nucleotide sequence ID" value="NZ_BHZD01000001.1"/>
</dbReference>
<feature type="transmembrane region" description="Helical" evidence="9">
    <location>
        <begin position="76"/>
        <end position="95"/>
    </location>
</feature>
<feature type="transmembrane region" description="Helical" evidence="9">
    <location>
        <begin position="354"/>
        <end position="380"/>
    </location>
</feature>
<dbReference type="Pfam" id="PF07690">
    <property type="entry name" value="MFS_1"/>
    <property type="match status" value="1"/>
</dbReference>
<feature type="transmembrane region" description="Helical" evidence="9">
    <location>
        <begin position="265"/>
        <end position="288"/>
    </location>
</feature>
<feature type="transmembrane region" description="Helical" evidence="9">
    <location>
        <begin position="328"/>
        <end position="348"/>
    </location>
</feature>
<dbReference type="PROSITE" id="PS50850">
    <property type="entry name" value="MFS"/>
    <property type="match status" value="1"/>
</dbReference>
<feature type="transmembrane region" description="Helical" evidence="9">
    <location>
        <begin position="401"/>
        <end position="418"/>
    </location>
</feature>
<feature type="transmembrane region" description="Helical" evidence="9">
    <location>
        <begin position="438"/>
        <end position="457"/>
    </location>
</feature>
<feature type="transmembrane region" description="Helical" evidence="9">
    <location>
        <begin position="162"/>
        <end position="181"/>
    </location>
</feature>
<feature type="compositionally biased region" description="Low complexity" evidence="8">
    <location>
        <begin position="489"/>
        <end position="499"/>
    </location>
</feature>
<name>A0A401W4V6_STREY</name>
<feature type="transmembrane region" description="Helical" evidence="9">
    <location>
        <begin position="101"/>
        <end position="126"/>
    </location>
</feature>
<evidence type="ECO:0000259" key="10">
    <source>
        <dbReference type="PROSITE" id="PS50850"/>
    </source>
</evidence>
<evidence type="ECO:0000313" key="11">
    <source>
        <dbReference type="EMBL" id="GCD44321.1"/>
    </source>
</evidence>
<dbReference type="AlphaFoldDB" id="A0A401W4V6"/>
<evidence type="ECO:0000256" key="3">
    <source>
        <dbReference type="ARBA" id="ARBA00022475"/>
    </source>
</evidence>
<protein>
    <submittedName>
        <fullName evidence="11">MFS transporter</fullName>
    </submittedName>
</protein>
<dbReference type="InterPro" id="IPR011701">
    <property type="entry name" value="MFS"/>
</dbReference>
<feature type="transmembrane region" description="Helical" evidence="9">
    <location>
        <begin position="294"/>
        <end position="316"/>
    </location>
</feature>
<accession>A0A401W4V6</accession>
<dbReference type="GO" id="GO:0022857">
    <property type="term" value="F:transmembrane transporter activity"/>
    <property type="evidence" value="ECO:0007669"/>
    <property type="project" value="InterPro"/>
</dbReference>
<feature type="region of interest" description="Disordered" evidence="8">
    <location>
        <begin position="464"/>
        <end position="517"/>
    </location>
</feature>
<proteinExistence type="predicted"/>
<dbReference type="Proteomes" id="UP000286746">
    <property type="component" value="Unassembled WGS sequence"/>
</dbReference>
<reference evidence="11 12" key="1">
    <citation type="submission" date="2018-11" db="EMBL/GenBank/DDBJ databases">
        <title>Whole genome sequence of Streptomyces paromomycinus NBRC 15454(T).</title>
        <authorList>
            <person name="Komaki H."/>
            <person name="Tamura T."/>
        </authorList>
    </citation>
    <scope>NUCLEOTIDE SEQUENCE [LARGE SCALE GENOMIC DNA]</scope>
    <source>
        <strain evidence="11 12">NBRC 15454</strain>
    </source>
</reference>
<feature type="transmembrane region" description="Helical" evidence="9">
    <location>
        <begin position="227"/>
        <end position="244"/>
    </location>
</feature>
<keyword evidence="2" id="KW-0813">Transport</keyword>
<keyword evidence="6 9" id="KW-0472">Membrane</keyword>
<dbReference type="PANTHER" id="PTHR42718:SF49">
    <property type="entry name" value="EXPORT PROTEIN"/>
    <property type="match status" value="1"/>
</dbReference>
<feature type="domain" description="Major facilitator superfamily (MFS) profile" evidence="10">
    <location>
        <begin position="10"/>
        <end position="461"/>
    </location>
</feature>
<evidence type="ECO:0000313" key="12">
    <source>
        <dbReference type="Proteomes" id="UP000286746"/>
    </source>
</evidence>
<evidence type="ECO:0000256" key="7">
    <source>
        <dbReference type="ARBA" id="ARBA00023251"/>
    </source>
</evidence>
<comment type="caution">
    <text evidence="11">The sequence shown here is derived from an EMBL/GenBank/DDBJ whole genome shotgun (WGS) entry which is preliminary data.</text>
</comment>
<keyword evidence="3" id="KW-1003">Cell membrane</keyword>
<evidence type="ECO:0000256" key="8">
    <source>
        <dbReference type="SAM" id="MobiDB-lite"/>
    </source>
</evidence>
<dbReference type="GO" id="GO:0005886">
    <property type="term" value="C:plasma membrane"/>
    <property type="evidence" value="ECO:0007669"/>
    <property type="project" value="UniProtKB-SubCell"/>
</dbReference>
<dbReference type="Gene3D" id="1.20.1250.20">
    <property type="entry name" value="MFS general substrate transporter like domains"/>
    <property type="match status" value="1"/>
</dbReference>
<dbReference type="Gene3D" id="1.20.1720.10">
    <property type="entry name" value="Multidrug resistance protein D"/>
    <property type="match status" value="1"/>
</dbReference>
<keyword evidence="7" id="KW-0046">Antibiotic resistance</keyword>
<dbReference type="InterPro" id="IPR036259">
    <property type="entry name" value="MFS_trans_sf"/>
</dbReference>
<comment type="subcellular location">
    <subcellularLocation>
        <location evidence="1">Cell membrane</location>
        <topology evidence="1">Multi-pass membrane protein</topology>
    </subcellularLocation>
</comment>
<evidence type="ECO:0000256" key="2">
    <source>
        <dbReference type="ARBA" id="ARBA00022448"/>
    </source>
</evidence>
<organism evidence="11 12">
    <name type="scientific">Streptomyces paromomycinus</name>
    <name type="common">Streptomyces rimosus subsp. paromomycinus</name>
    <dbReference type="NCBI Taxonomy" id="92743"/>
    <lineage>
        <taxon>Bacteria</taxon>
        <taxon>Bacillati</taxon>
        <taxon>Actinomycetota</taxon>
        <taxon>Actinomycetes</taxon>
        <taxon>Kitasatosporales</taxon>
        <taxon>Streptomycetaceae</taxon>
        <taxon>Streptomyces</taxon>
    </lineage>
</organism>
<gene>
    <name evidence="11" type="ORF">GKJPGBOP_04017</name>
</gene>
<evidence type="ECO:0000256" key="6">
    <source>
        <dbReference type="ARBA" id="ARBA00023136"/>
    </source>
</evidence>
<evidence type="ECO:0000256" key="9">
    <source>
        <dbReference type="SAM" id="Phobius"/>
    </source>
</evidence>
<evidence type="ECO:0000256" key="5">
    <source>
        <dbReference type="ARBA" id="ARBA00022989"/>
    </source>
</evidence>
<feature type="transmembrane region" description="Helical" evidence="9">
    <location>
        <begin position="52"/>
        <end position="71"/>
    </location>
</feature>
<dbReference type="GO" id="GO:0046677">
    <property type="term" value="P:response to antibiotic"/>
    <property type="evidence" value="ECO:0007669"/>
    <property type="project" value="UniProtKB-KW"/>
</dbReference>
<dbReference type="PANTHER" id="PTHR42718">
    <property type="entry name" value="MAJOR FACILITATOR SUPERFAMILY MULTIDRUG TRANSPORTER MFSC"/>
    <property type="match status" value="1"/>
</dbReference>
<keyword evidence="4 9" id="KW-0812">Transmembrane</keyword>
<dbReference type="InterPro" id="IPR020846">
    <property type="entry name" value="MFS_dom"/>
</dbReference>
<evidence type="ECO:0000256" key="4">
    <source>
        <dbReference type="ARBA" id="ARBA00022692"/>
    </source>
</evidence>
<dbReference type="EMBL" id="BHZD01000001">
    <property type="protein sequence ID" value="GCD44321.1"/>
    <property type="molecule type" value="Genomic_DNA"/>
</dbReference>
<feature type="transmembrane region" description="Helical" evidence="9">
    <location>
        <begin position="193"/>
        <end position="215"/>
    </location>
</feature>
<keyword evidence="5 9" id="KW-1133">Transmembrane helix</keyword>
<feature type="transmembrane region" description="Helical" evidence="9">
    <location>
        <begin position="133"/>
        <end position="156"/>
    </location>
</feature>
<evidence type="ECO:0000256" key="1">
    <source>
        <dbReference type="ARBA" id="ARBA00004651"/>
    </source>
</evidence>
<dbReference type="PRINTS" id="PR01036">
    <property type="entry name" value="TCRTETB"/>
</dbReference>